<keyword evidence="2" id="KW-1185">Reference proteome</keyword>
<reference evidence="1 2" key="2">
    <citation type="journal article" date="2011" name="Mol. Biol. Evol.">
        <title>Unity in variety--the pan-genome of the Chlamydiae.</title>
        <authorList>
            <person name="Collingro A."/>
            <person name="Tischler P."/>
            <person name="Weinmaier T."/>
            <person name="Penz T."/>
            <person name="Heinz E."/>
            <person name="Brunham R.C."/>
            <person name="Read T.D."/>
            <person name="Bavoil P.M."/>
            <person name="Sachse K."/>
            <person name="Kahane S."/>
            <person name="Friedman M.G."/>
            <person name="Rattei T."/>
            <person name="Myers G.S."/>
            <person name="Horn M."/>
        </authorList>
    </citation>
    <scope>NUCLEOTIDE SEQUENCE [LARGE SCALE GENOMIC DNA]</scope>
    <source>
        <strain evidence="2">ATCC VR-1471 / Z</strain>
    </source>
</reference>
<dbReference type="Proteomes" id="UP000000496">
    <property type="component" value="Chromosome gsn.131"/>
</dbReference>
<name>F8L9I3_SIMNZ</name>
<dbReference type="HOGENOM" id="CLU_2755688_0_0_0"/>
<dbReference type="AlphaFoldDB" id="F8L9I3"/>
<gene>
    <name evidence="1" type="ordered locus">SNE_A16430</name>
</gene>
<proteinExistence type="predicted"/>
<protein>
    <submittedName>
        <fullName evidence="1">Uncharacterized protein</fullName>
    </submittedName>
</protein>
<accession>F8L9I3</accession>
<dbReference type="KEGG" id="sng:SNE_A16430"/>
<evidence type="ECO:0000313" key="1">
    <source>
        <dbReference type="EMBL" id="CCB89520.1"/>
    </source>
</evidence>
<reference key="1">
    <citation type="journal article" date="2011" name="Mol. Biol. Evol.">
        <title>Unity in variety -- the pan-genome of the Chlamydiae.</title>
        <authorList>
            <person name="Collingro A."/>
            <person name="Tischler P."/>
            <person name="Weinmaier T."/>
            <person name="Penz T."/>
            <person name="Heinz E."/>
            <person name="Brunham R.C."/>
            <person name="Read T.D."/>
            <person name="Bavoil P.M."/>
            <person name="Sachse K."/>
            <person name="Kahane S."/>
            <person name="Friedman M.G."/>
            <person name="Rattei T."/>
            <person name="Myers G.S.A."/>
            <person name="Horn M."/>
        </authorList>
    </citation>
    <scope>NUCLEOTIDE SEQUENCE</scope>
    <source>
        <strain>Z</strain>
    </source>
</reference>
<dbReference type="EMBL" id="FR872582">
    <property type="protein sequence ID" value="CCB89520.1"/>
    <property type="molecule type" value="Genomic_DNA"/>
</dbReference>
<sequence length="70" mass="8157">MKNKLENELITQTTSKIGFSVEPKHRNLPILSDLIFLILGHLKSTNSESFRALQNQFLKLSEYKLFQYDS</sequence>
<evidence type="ECO:0000313" key="2">
    <source>
        <dbReference type="Proteomes" id="UP000000496"/>
    </source>
</evidence>
<organism evidence="1 2">
    <name type="scientific">Simkania negevensis (strain ATCC VR-1471 / DSM 27360 / Z)</name>
    <dbReference type="NCBI Taxonomy" id="331113"/>
    <lineage>
        <taxon>Bacteria</taxon>
        <taxon>Pseudomonadati</taxon>
        <taxon>Chlamydiota</taxon>
        <taxon>Chlamydiia</taxon>
        <taxon>Parachlamydiales</taxon>
        <taxon>Simkaniaceae</taxon>
        <taxon>Simkania</taxon>
    </lineage>
</organism>